<dbReference type="AlphaFoldDB" id="Q2RBH2"/>
<dbReference type="EMBL" id="DP000010">
    <property type="protein sequence ID" value="ABA91140.1"/>
    <property type="molecule type" value="Genomic_DNA"/>
</dbReference>
<dbReference type="InterPro" id="IPR008552">
    <property type="entry name" value="DUF834"/>
</dbReference>
<evidence type="ECO:0000256" key="1">
    <source>
        <dbReference type="SAM" id="MobiDB-lite"/>
    </source>
</evidence>
<accession>Q2RBH2</accession>
<evidence type="ECO:0000313" key="3">
    <source>
        <dbReference type="EMBL" id="ABA91140.1"/>
    </source>
</evidence>
<feature type="region of interest" description="Disordered" evidence="1">
    <location>
        <begin position="212"/>
        <end position="232"/>
    </location>
</feature>
<feature type="compositionally biased region" description="Basic and acidic residues" evidence="1">
    <location>
        <begin position="56"/>
        <end position="89"/>
    </location>
</feature>
<reference evidence="3" key="1">
    <citation type="journal article" date="2005" name="BMC Biol.">
        <title>The sequence of rice chromosomes 11 and 12, rich in disease resistance genes and recent gene duplications.</title>
        <authorList>
            <consortium name="The rice chromosomes 11 and 12 sequencing consortia"/>
        </authorList>
    </citation>
    <scope>NUCLEOTIDE SEQUENCE [LARGE SCALE GENOMIC DNA]</scope>
</reference>
<reference evidence="3" key="3">
    <citation type="submission" date="2006-01" db="EMBL/GenBank/DDBJ databases">
        <authorList>
            <person name="Buell R."/>
        </authorList>
    </citation>
    <scope>NUCLEOTIDE SEQUENCE</scope>
</reference>
<feature type="domain" description="DUF834" evidence="2">
    <location>
        <begin position="125"/>
        <end position="176"/>
    </location>
</feature>
<reference evidence="3" key="2">
    <citation type="submission" date="2005-04" db="EMBL/GenBank/DDBJ databases">
        <authorList>
            <person name="Buell C.R."/>
            <person name="Wing R.A."/>
            <person name="McCombie W.A."/>
            <person name="Ouyang S."/>
        </authorList>
    </citation>
    <scope>NUCLEOTIDE SEQUENCE</scope>
</reference>
<feature type="compositionally biased region" description="Gly residues" evidence="1">
    <location>
        <begin position="33"/>
        <end position="55"/>
    </location>
</feature>
<sequence>MRWRGRGERIGVLTEGGDGEAATGSVQRRGEAEGGGGAPSMGGAWGGADSGGCTKGGEEGVREERGGSITGRREKREREGLTSAREHGRTAGFPTTRRWWPRCGRARRTCPRRQRGRARSLSPARSGWSTVEDGEARVGGEEAVLMAIGGGGGVDGLRTVTAVPRKATAQREVDRRCGATRLEATMATVALLRGGCGVSSAGDDGRVVAEARRGAAEPMAVATQRGGGGSDG</sequence>
<evidence type="ECO:0000259" key="2">
    <source>
        <dbReference type="Pfam" id="PF05754"/>
    </source>
</evidence>
<protein>
    <recommendedName>
        <fullName evidence="2">DUF834 domain-containing protein</fullName>
    </recommendedName>
</protein>
<name>Q2RBH2_ORYSJ</name>
<gene>
    <name evidence="3" type="ordered locus">LOC_Os11g02030</name>
</gene>
<dbReference type="Pfam" id="PF05754">
    <property type="entry name" value="DUF834"/>
    <property type="match status" value="1"/>
</dbReference>
<proteinExistence type="predicted"/>
<feature type="region of interest" description="Disordered" evidence="1">
    <location>
        <begin position="1"/>
        <end position="93"/>
    </location>
</feature>
<organism evidence="3">
    <name type="scientific">Oryza sativa subsp. japonica</name>
    <name type="common">Rice</name>
    <dbReference type="NCBI Taxonomy" id="39947"/>
    <lineage>
        <taxon>Eukaryota</taxon>
        <taxon>Viridiplantae</taxon>
        <taxon>Streptophyta</taxon>
        <taxon>Embryophyta</taxon>
        <taxon>Tracheophyta</taxon>
        <taxon>Spermatophyta</taxon>
        <taxon>Magnoliopsida</taxon>
        <taxon>Liliopsida</taxon>
        <taxon>Poales</taxon>
        <taxon>Poaceae</taxon>
        <taxon>BOP clade</taxon>
        <taxon>Oryzoideae</taxon>
        <taxon>Oryzeae</taxon>
        <taxon>Oryzinae</taxon>
        <taxon>Oryza</taxon>
        <taxon>Oryza sativa</taxon>
    </lineage>
</organism>